<protein>
    <recommendedName>
        <fullName evidence="3">HNH endonuclease</fullName>
    </recommendedName>
</protein>
<proteinExistence type="predicted"/>
<dbReference type="OrthoDB" id="5177627at2"/>
<dbReference type="KEGG" id="mant:BHD05_10995"/>
<dbReference type="RefSeq" id="WP_161886472.1">
    <property type="nucleotide sequence ID" value="NZ_CP017146.1"/>
</dbReference>
<dbReference type="EMBL" id="CP017146">
    <property type="protein sequence ID" value="QHO70087.1"/>
    <property type="molecule type" value="Genomic_DNA"/>
</dbReference>
<organism evidence="1 2">
    <name type="scientific">Marisediminicola antarctica</name>
    <dbReference type="NCBI Taxonomy" id="674079"/>
    <lineage>
        <taxon>Bacteria</taxon>
        <taxon>Bacillati</taxon>
        <taxon>Actinomycetota</taxon>
        <taxon>Actinomycetes</taxon>
        <taxon>Micrococcales</taxon>
        <taxon>Microbacteriaceae</taxon>
        <taxon>Marisediminicola</taxon>
    </lineage>
</organism>
<evidence type="ECO:0008006" key="3">
    <source>
        <dbReference type="Google" id="ProtNLM"/>
    </source>
</evidence>
<dbReference type="Proteomes" id="UP000464507">
    <property type="component" value="Chromosome"/>
</dbReference>
<reference evidence="1 2" key="1">
    <citation type="submission" date="2016-09" db="EMBL/GenBank/DDBJ databases">
        <title>Complete genome sequence of microbes from the polar regions.</title>
        <authorList>
            <person name="Liao L."/>
            <person name="Chen B."/>
        </authorList>
    </citation>
    <scope>NUCLEOTIDE SEQUENCE [LARGE SCALE GENOMIC DNA]</scope>
    <source>
        <strain evidence="1 2">ZS314</strain>
    </source>
</reference>
<name>A0A7L5AIE2_9MICO</name>
<gene>
    <name evidence="1" type="ORF">BHD05_10995</name>
</gene>
<evidence type="ECO:0000313" key="1">
    <source>
        <dbReference type="EMBL" id="QHO70087.1"/>
    </source>
</evidence>
<dbReference type="CDD" id="cd00085">
    <property type="entry name" value="HNHc"/>
    <property type="match status" value="1"/>
</dbReference>
<keyword evidence="2" id="KW-1185">Reference proteome</keyword>
<accession>A0A7L5AIE2</accession>
<dbReference type="InterPro" id="IPR003615">
    <property type="entry name" value="HNH_nuc"/>
</dbReference>
<sequence length="66" mass="7360">MTEYEAGGETNIDNGVLLCSTHHTWLHASEFTLTMVNGKPWLLAPPWLDPAQRWKSVGYTRATMAG</sequence>
<evidence type="ECO:0000313" key="2">
    <source>
        <dbReference type="Proteomes" id="UP000464507"/>
    </source>
</evidence>
<dbReference type="AlphaFoldDB" id="A0A7L5AIE2"/>